<dbReference type="Gene3D" id="3.90.226.10">
    <property type="entry name" value="2-enoyl-CoA Hydratase, Chain A, domain 1"/>
    <property type="match status" value="2"/>
</dbReference>
<keyword evidence="4" id="KW-0720">Serine protease</keyword>
<dbReference type="Proteomes" id="UP001197609">
    <property type="component" value="Unassembled WGS sequence"/>
</dbReference>
<accession>A0AAJ1ESW1</accession>
<dbReference type="AlphaFoldDB" id="A0AAJ1ESW1"/>
<dbReference type="Pfam" id="PF01343">
    <property type="entry name" value="Peptidase_S49"/>
    <property type="match status" value="1"/>
</dbReference>
<sequence>MKRTWVIVSVAVFVSLLFLFSLAFSLGRWDRLGGSKVALITIEGVILDSKEVIEQLEKYRTNPSVKAIVIRINSPGGGVAPSQEIHEEILKIRQVDKTPVVASMGSVAASGGYYVASAADLILANPGSITGSIGVLLQIPNISGLLQKIGVKSVVVKSGSHKDLASPTREMTDAERQILQGMLDDVHSQFIDVVAKGRQIDRKQVEVIADGRIFSGREAQSLGLVDQLGNLQDAIERAGALAGIPGKPTVIQERKRGPFLIDLLRGGLSLFDIDLPIYPPSTLSVSYLLW</sequence>
<dbReference type="PRINTS" id="PR00127">
    <property type="entry name" value="CLPPROTEASEP"/>
</dbReference>
<evidence type="ECO:0000259" key="5">
    <source>
        <dbReference type="Pfam" id="PF01343"/>
    </source>
</evidence>
<dbReference type="InterPro" id="IPR047272">
    <property type="entry name" value="S49_SppA_C"/>
</dbReference>
<evidence type="ECO:0000256" key="3">
    <source>
        <dbReference type="ARBA" id="ARBA00022801"/>
    </source>
</evidence>
<dbReference type="GO" id="GO:0006508">
    <property type="term" value="P:proteolysis"/>
    <property type="evidence" value="ECO:0007669"/>
    <property type="project" value="UniProtKB-KW"/>
</dbReference>
<dbReference type="InterPro" id="IPR001907">
    <property type="entry name" value="ClpP"/>
</dbReference>
<evidence type="ECO:0000256" key="1">
    <source>
        <dbReference type="ARBA" id="ARBA00008683"/>
    </source>
</evidence>
<dbReference type="GO" id="GO:0004252">
    <property type="term" value="F:serine-type endopeptidase activity"/>
    <property type="evidence" value="ECO:0007669"/>
    <property type="project" value="InterPro"/>
</dbReference>
<comment type="similarity">
    <text evidence="1">Belongs to the peptidase S49 family.</text>
</comment>
<gene>
    <name evidence="6" type="primary">sppA</name>
    <name evidence="6" type="ORF">K8G79_05870</name>
</gene>
<dbReference type="Gene3D" id="6.20.330.10">
    <property type="match status" value="1"/>
</dbReference>
<reference evidence="6 7" key="1">
    <citation type="journal article" date="2021" name="bioRxiv">
        <title>Unraveling nitrogen, sulfur and carbon metabolic pathways and microbial community transcriptional responses to substrate deprivation and toxicity stresses in a bioreactor mimicking anoxic brackish coastal sediment conditions.</title>
        <authorList>
            <person name="Martins P.D."/>
            <person name="Echeveste M.J."/>
            <person name="Arshad A."/>
            <person name="Kurth J."/>
            <person name="Ouboter H."/>
            <person name="Jetten M.S.M."/>
            <person name="Welte C.U."/>
        </authorList>
    </citation>
    <scope>NUCLEOTIDE SEQUENCE [LARGE SCALE GENOMIC DNA]</scope>
    <source>
        <strain evidence="6">MAG_38</strain>
    </source>
</reference>
<evidence type="ECO:0000313" key="7">
    <source>
        <dbReference type="Proteomes" id="UP001197609"/>
    </source>
</evidence>
<dbReference type="InterPro" id="IPR004635">
    <property type="entry name" value="Pept_S49_SppA"/>
</dbReference>
<dbReference type="CDD" id="cd07023">
    <property type="entry name" value="S49_Sppa_N_C"/>
    <property type="match status" value="1"/>
</dbReference>
<dbReference type="EMBL" id="JAIOIU010000069">
    <property type="protein sequence ID" value="MBZ0159644.1"/>
    <property type="molecule type" value="Genomic_DNA"/>
</dbReference>
<name>A0AAJ1ESW1_9BACT</name>
<dbReference type="GO" id="GO:0004176">
    <property type="term" value="F:ATP-dependent peptidase activity"/>
    <property type="evidence" value="ECO:0007669"/>
    <property type="project" value="InterPro"/>
</dbReference>
<evidence type="ECO:0000313" key="6">
    <source>
        <dbReference type="EMBL" id="MBZ0159644.1"/>
    </source>
</evidence>
<comment type="caution">
    <text evidence="6">The sequence shown here is derived from an EMBL/GenBank/DDBJ whole genome shotgun (WGS) entry which is preliminary data.</text>
</comment>
<feature type="domain" description="Peptidase S49" evidence="5">
    <location>
        <begin position="96"/>
        <end position="243"/>
    </location>
</feature>
<keyword evidence="3" id="KW-0378">Hydrolase</keyword>
<keyword evidence="2" id="KW-0645">Protease</keyword>
<dbReference type="PANTHER" id="PTHR42987:SF7">
    <property type="entry name" value="SIGNAL PEPTIDE PEPTIDASE SPPA-RELATED"/>
    <property type="match status" value="1"/>
</dbReference>
<dbReference type="InterPro" id="IPR029045">
    <property type="entry name" value="ClpP/crotonase-like_dom_sf"/>
</dbReference>
<organism evidence="6 7">
    <name type="scientific">Candidatus Methylomirabilis tolerans</name>
    <dbReference type="NCBI Taxonomy" id="3123416"/>
    <lineage>
        <taxon>Bacteria</taxon>
        <taxon>Candidatus Methylomirabilota</taxon>
        <taxon>Candidatus Methylomirabilia</taxon>
        <taxon>Candidatus Methylomirabilales</taxon>
        <taxon>Candidatus Methylomirabilaceae</taxon>
        <taxon>Candidatus Methylomirabilis</taxon>
    </lineage>
</organism>
<dbReference type="InterPro" id="IPR002142">
    <property type="entry name" value="Peptidase_S49"/>
</dbReference>
<proteinExistence type="inferred from homology"/>
<dbReference type="PANTHER" id="PTHR42987">
    <property type="entry name" value="PEPTIDASE S49"/>
    <property type="match status" value="1"/>
</dbReference>
<protein>
    <submittedName>
        <fullName evidence="6">Signal peptide peptidase SppA</fullName>
    </submittedName>
</protein>
<dbReference type="NCBIfam" id="TIGR00706">
    <property type="entry name" value="SppA_dom"/>
    <property type="match status" value="1"/>
</dbReference>
<dbReference type="SUPFAM" id="SSF52096">
    <property type="entry name" value="ClpP/crotonase"/>
    <property type="match status" value="1"/>
</dbReference>
<evidence type="ECO:0000256" key="2">
    <source>
        <dbReference type="ARBA" id="ARBA00022670"/>
    </source>
</evidence>
<evidence type="ECO:0000256" key="4">
    <source>
        <dbReference type="ARBA" id="ARBA00022825"/>
    </source>
</evidence>